<dbReference type="PROSITE" id="PS50110">
    <property type="entry name" value="RESPONSE_REGULATORY"/>
    <property type="match status" value="1"/>
</dbReference>
<dbReference type="InterPro" id="IPR058245">
    <property type="entry name" value="NreC/VraR/RcsB-like_REC"/>
</dbReference>
<keyword evidence="1 5" id="KW-0597">Phosphoprotein</keyword>
<accession>A0ABX0SIK2</accession>
<dbReference type="EMBL" id="JAAMOZ010000001">
    <property type="protein sequence ID" value="NIH57805.1"/>
    <property type="molecule type" value="Genomic_DNA"/>
</dbReference>
<dbReference type="GO" id="GO:0003677">
    <property type="term" value="F:DNA binding"/>
    <property type="evidence" value="ECO:0007669"/>
    <property type="project" value="UniProtKB-KW"/>
</dbReference>
<comment type="caution">
    <text evidence="8">The sequence shown here is derived from an EMBL/GenBank/DDBJ whole genome shotgun (WGS) entry which is preliminary data.</text>
</comment>
<dbReference type="InterPro" id="IPR001789">
    <property type="entry name" value="Sig_transdc_resp-reg_receiver"/>
</dbReference>
<feature type="domain" description="Response regulatory" evidence="7">
    <location>
        <begin position="13"/>
        <end position="129"/>
    </location>
</feature>
<evidence type="ECO:0000313" key="8">
    <source>
        <dbReference type="EMBL" id="NIH57805.1"/>
    </source>
</evidence>
<evidence type="ECO:0000256" key="4">
    <source>
        <dbReference type="ARBA" id="ARBA00023163"/>
    </source>
</evidence>
<dbReference type="Proteomes" id="UP000749311">
    <property type="component" value="Unassembled WGS sequence"/>
</dbReference>
<feature type="domain" description="HTH luxR-type" evidence="6">
    <location>
        <begin position="159"/>
        <end position="224"/>
    </location>
</feature>
<dbReference type="InterPro" id="IPR000792">
    <property type="entry name" value="Tscrpt_reg_LuxR_C"/>
</dbReference>
<feature type="modified residue" description="4-aspartylphosphate" evidence="5">
    <location>
        <position position="64"/>
    </location>
</feature>
<dbReference type="PANTHER" id="PTHR43214">
    <property type="entry name" value="TWO-COMPONENT RESPONSE REGULATOR"/>
    <property type="match status" value="1"/>
</dbReference>
<dbReference type="PROSITE" id="PS50043">
    <property type="entry name" value="HTH_LUXR_2"/>
    <property type="match status" value="1"/>
</dbReference>
<dbReference type="InterPro" id="IPR039420">
    <property type="entry name" value="WalR-like"/>
</dbReference>
<keyword evidence="2" id="KW-0805">Transcription regulation</keyword>
<keyword evidence="3 8" id="KW-0238">DNA-binding</keyword>
<evidence type="ECO:0000259" key="7">
    <source>
        <dbReference type="PROSITE" id="PS50110"/>
    </source>
</evidence>
<dbReference type="PRINTS" id="PR00038">
    <property type="entry name" value="HTHLUXR"/>
</dbReference>
<keyword evidence="9" id="KW-1185">Reference proteome</keyword>
<evidence type="ECO:0000259" key="6">
    <source>
        <dbReference type="PROSITE" id="PS50043"/>
    </source>
</evidence>
<keyword evidence="4" id="KW-0804">Transcription</keyword>
<evidence type="ECO:0000256" key="2">
    <source>
        <dbReference type="ARBA" id="ARBA00023015"/>
    </source>
</evidence>
<evidence type="ECO:0000256" key="1">
    <source>
        <dbReference type="ARBA" id="ARBA00022553"/>
    </source>
</evidence>
<gene>
    <name evidence="8" type="ORF">FB473_002450</name>
</gene>
<dbReference type="SMART" id="SM00421">
    <property type="entry name" value="HTH_LUXR"/>
    <property type="match status" value="1"/>
</dbReference>
<dbReference type="InterPro" id="IPR011006">
    <property type="entry name" value="CheY-like_superfamily"/>
</dbReference>
<proteinExistence type="predicted"/>
<dbReference type="CDD" id="cd17535">
    <property type="entry name" value="REC_NarL-like"/>
    <property type="match status" value="1"/>
</dbReference>
<dbReference type="SMART" id="SM00448">
    <property type="entry name" value="REC"/>
    <property type="match status" value="1"/>
</dbReference>
<sequence length="227" mass="24800">MSTRTTVPARPIRVLVVDDDAMVRTGLRAILGHDPGLVVVGEASDGDEVLRAVQVHHPDAVLMDIRMERMHGIQAIARLQREVNPPKVIALTSFDLGRYVYEALDAGASGFLLKDTSPEDLRSAIRVVIQGNAILSPRSTRHVIEQFARSSDHERIAEAARSLASLSGREREIAELVHDNFSNAQISRRLGCSEATVKTHLSHIMAKLDATTRVQVAVLVERASGAH</sequence>
<dbReference type="Pfam" id="PF00072">
    <property type="entry name" value="Response_reg"/>
    <property type="match status" value="1"/>
</dbReference>
<protein>
    <submittedName>
        <fullName evidence="8">DNA-binding NarL/FixJ family response regulator</fullName>
    </submittedName>
</protein>
<name>A0ABX0SIK2_9ACTN</name>
<reference evidence="8 9" key="1">
    <citation type="submission" date="2020-02" db="EMBL/GenBank/DDBJ databases">
        <title>Sequencing the genomes of 1000 actinobacteria strains.</title>
        <authorList>
            <person name="Klenk H.-P."/>
        </authorList>
    </citation>
    <scope>NUCLEOTIDE SEQUENCE [LARGE SCALE GENOMIC DNA]</scope>
    <source>
        <strain evidence="8 9">DSM 19609</strain>
    </source>
</reference>
<evidence type="ECO:0000256" key="3">
    <source>
        <dbReference type="ARBA" id="ARBA00023125"/>
    </source>
</evidence>
<evidence type="ECO:0000313" key="9">
    <source>
        <dbReference type="Proteomes" id="UP000749311"/>
    </source>
</evidence>
<dbReference type="SUPFAM" id="SSF52172">
    <property type="entry name" value="CheY-like"/>
    <property type="match status" value="1"/>
</dbReference>
<dbReference type="Pfam" id="PF00196">
    <property type="entry name" value="GerE"/>
    <property type="match status" value="1"/>
</dbReference>
<evidence type="ECO:0000256" key="5">
    <source>
        <dbReference type="PROSITE-ProRule" id="PRU00169"/>
    </source>
</evidence>
<dbReference type="Gene3D" id="3.40.50.2300">
    <property type="match status" value="1"/>
</dbReference>
<dbReference type="RefSeq" id="WP_341770115.1">
    <property type="nucleotide sequence ID" value="NZ_BAAAOO010000007.1"/>
</dbReference>
<dbReference type="CDD" id="cd06170">
    <property type="entry name" value="LuxR_C_like"/>
    <property type="match status" value="1"/>
</dbReference>
<dbReference type="PANTHER" id="PTHR43214:SF24">
    <property type="entry name" value="TRANSCRIPTIONAL REGULATORY PROTEIN NARL-RELATED"/>
    <property type="match status" value="1"/>
</dbReference>
<organism evidence="8 9">
    <name type="scientific">Brooklawnia cerclae</name>
    <dbReference type="NCBI Taxonomy" id="349934"/>
    <lineage>
        <taxon>Bacteria</taxon>
        <taxon>Bacillati</taxon>
        <taxon>Actinomycetota</taxon>
        <taxon>Actinomycetes</taxon>
        <taxon>Propionibacteriales</taxon>
        <taxon>Propionibacteriaceae</taxon>
        <taxon>Brooklawnia</taxon>
    </lineage>
</organism>